<dbReference type="GO" id="GO:0005216">
    <property type="term" value="F:monoatomic ion channel activity"/>
    <property type="evidence" value="ECO:0007669"/>
    <property type="project" value="InterPro"/>
</dbReference>
<feature type="transmembrane region" description="Helical" evidence="5">
    <location>
        <begin position="40"/>
        <end position="67"/>
    </location>
</feature>
<keyword evidence="8" id="KW-1185">Reference proteome</keyword>
<dbReference type="AlphaFoldDB" id="A0A812YJS5"/>
<keyword evidence="3 5" id="KW-1133">Transmembrane helix</keyword>
<dbReference type="GO" id="GO:0016020">
    <property type="term" value="C:membrane"/>
    <property type="evidence" value="ECO:0007669"/>
    <property type="project" value="UniProtKB-SubCell"/>
</dbReference>
<name>A0A812YJS5_SYMPI</name>
<keyword evidence="4 5" id="KW-0472">Membrane</keyword>
<evidence type="ECO:0000313" key="8">
    <source>
        <dbReference type="Proteomes" id="UP000649617"/>
    </source>
</evidence>
<protein>
    <submittedName>
        <fullName evidence="7">SCN11A protein</fullName>
    </submittedName>
</protein>
<dbReference type="EMBL" id="CAJNIZ010048257">
    <property type="protein sequence ID" value="CAE7785378.1"/>
    <property type="molecule type" value="Genomic_DNA"/>
</dbReference>
<keyword evidence="2 5" id="KW-0812">Transmembrane</keyword>
<dbReference type="InterPro" id="IPR005821">
    <property type="entry name" value="Ion_trans_dom"/>
</dbReference>
<dbReference type="Gene3D" id="1.10.287.70">
    <property type="match status" value="1"/>
</dbReference>
<evidence type="ECO:0000256" key="4">
    <source>
        <dbReference type="ARBA" id="ARBA00023136"/>
    </source>
</evidence>
<dbReference type="Proteomes" id="UP000649617">
    <property type="component" value="Unassembled WGS sequence"/>
</dbReference>
<dbReference type="Pfam" id="PF00520">
    <property type="entry name" value="Ion_trans"/>
    <property type="match status" value="1"/>
</dbReference>
<sequence>MVATYLFVNNSPYLTIVRMIRVVRFARIIRVVRFLRQLRVMVYTLLGTLPSLFWSAVLMGIILYLFATMLTQAVLEHLMLQPNALNS</sequence>
<feature type="domain" description="Ion transport" evidence="6">
    <location>
        <begin position="12"/>
        <end position="72"/>
    </location>
</feature>
<dbReference type="OrthoDB" id="437531at2759"/>
<organism evidence="7 8">
    <name type="scientific">Symbiodinium pilosum</name>
    <name type="common">Dinoflagellate</name>
    <dbReference type="NCBI Taxonomy" id="2952"/>
    <lineage>
        <taxon>Eukaryota</taxon>
        <taxon>Sar</taxon>
        <taxon>Alveolata</taxon>
        <taxon>Dinophyceae</taxon>
        <taxon>Suessiales</taxon>
        <taxon>Symbiodiniaceae</taxon>
        <taxon>Symbiodinium</taxon>
    </lineage>
</organism>
<proteinExistence type="predicted"/>
<evidence type="ECO:0000256" key="2">
    <source>
        <dbReference type="ARBA" id="ARBA00022692"/>
    </source>
</evidence>
<evidence type="ECO:0000259" key="6">
    <source>
        <dbReference type="Pfam" id="PF00520"/>
    </source>
</evidence>
<evidence type="ECO:0000256" key="5">
    <source>
        <dbReference type="SAM" id="Phobius"/>
    </source>
</evidence>
<evidence type="ECO:0000256" key="1">
    <source>
        <dbReference type="ARBA" id="ARBA00004141"/>
    </source>
</evidence>
<evidence type="ECO:0000313" key="7">
    <source>
        <dbReference type="EMBL" id="CAE7785378.1"/>
    </source>
</evidence>
<comment type="subcellular location">
    <subcellularLocation>
        <location evidence="1">Membrane</location>
        <topology evidence="1">Multi-pass membrane protein</topology>
    </subcellularLocation>
</comment>
<accession>A0A812YJS5</accession>
<comment type="caution">
    <text evidence="7">The sequence shown here is derived from an EMBL/GenBank/DDBJ whole genome shotgun (WGS) entry which is preliminary data.</text>
</comment>
<feature type="non-terminal residue" evidence="7">
    <location>
        <position position="1"/>
    </location>
</feature>
<evidence type="ECO:0000256" key="3">
    <source>
        <dbReference type="ARBA" id="ARBA00022989"/>
    </source>
</evidence>
<reference evidence="7" key="1">
    <citation type="submission" date="2021-02" db="EMBL/GenBank/DDBJ databases">
        <authorList>
            <person name="Dougan E. K."/>
            <person name="Rhodes N."/>
            <person name="Thang M."/>
            <person name="Chan C."/>
        </authorList>
    </citation>
    <scope>NUCLEOTIDE SEQUENCE</scope>
</reference>
<dbReference type="SUPFAM" id="SSF81324">
    <property type="entry name" value="Voltage-gated potassium channels"/>
    <property type="match status" value="1"/>
</dbReference>
<gene>
    <name evidence="7" type="primary">SCN11A</name>
    <name evidence="7" type="ORF">SPIL2461_LOCUS23403</name>
</gene>